<dbReference type="Proteomes" id="UP000054524">
    <property type="component" value="Unassembled WGS sequence"/>
</dbReference>
<comment type="caution">
    <text evidence="2">The sequence shown here is derived from an EMBL/GenBank/DDBJ whole genome shotgun (WGS) entry which is preliminary data.</text>
</comment>
<evidence type="ECO:0000313" key="3">
    <source>
        <dbReference type="Proteomes" id="UP000054524"/>
    </source>
</evidence>
<name>A0A086IZ02_NEMA1</name>
<dbReference type="AlphaFoldDB" id="A0A086IZ02"/>
<sequence>MTAKEKRKCNDQNPEEIANHSDPLCLFEGTRYNVLDWHKILIDSNKKKHFIKALEENIEEFQQKLQSIQNKEGITNLKGIFLYPLLARTINRIECTSSTEKCRNIFLLKEPHRQEETENNSISRVYSMNRWPRILDRFKRKVEIKKVKTKEERPESICTCTRSTLSIRRILDRFCKEIKGDSPRPKESENKMPMKNKPIPLLLSALHEVPSVEKILLEEAPARIRARIFREGLSKQARKLDVYGK</sequence>
<evidence type="ECO:0000313" key="2">
    <source>
        <dbReference type="EMBL" id="KFG25120.1"/>
    </source>
</evidence>
<keyword evidence="3" id="KW-1185">Reference proteome</keyword>
<evidence type="ECO:0000256" key="1">
    <source>
        <dbReference type="SAM" id="Coils"/>
    </source>
</evidence>
<feature type="coiled-coil region" evidence="1">
    <location>
        <begin position="44"/>
        <end position="71"/>
    </location>
</feature>
<dbReference type="OrthoDB" id="2189386at2759"/>
<dbReference type="GeneID" id="77677415"/>
<keyword evidence="1" id="KW-0175">Coiled coil</keyword>
<dbReference type="RefSeq" id="XP_052903675.1">
    <property type="nucleotide sequence ID" value="XM_053050046.1"/>
</dbReference>
<dbReference type="HOGENOM" id="CLU_1129324_0_0_1"/>
<reference evidence="2 3" key="1">
    <citation type="journal article" date="2014" name="Genome Announc.">
        <title>Genome Sequence of the Microsporidian Species Nematocida sp1 Strain ERTm6 (ATCC PRA-372).</title>
        <authorList>
            <person name="Bakowski M.A."/>
            <person name="Priest M."/>
            <person name="Young S."/>
            <person name="Cuomo C.A."/>
            <person name="Troemel E.R."/>
        </authorList>
    </citation>
    <scope>NUCLEOTIDE SEQUENCE [LARGE SCALE GENOMIC DNA]</scope>
    <source>
        <strain evidence="2 3">ERTm6</strain>
    </source>
</reference>
<accession>A0A086IZ02</accession>
<protein>
    <submittedName>
        <fullName evidence="2">Uncharacterized protein</fullName>
    </submittedName>
</protein>
<proteinExistence type="predicted"/>
<organism evidence="2 3">
    <name type="scientific">Nematocida ausubeli (strain ATCC PRA-371 / ERTm2)</name>
    <name type="common">Nematode killer fungus</name>
    <dbReference type="NCBI Taxonomy" id="1913371"/>
    <lineage>
        <taxon>Eukaryota</taxon>
        <taxon>Fungi</taxon>
        <taxon>Fungi incertae sedis</taxon>
        <taxon>Microsporidia</taxon>
        <taxon>Nematocida</taxon>
    </lineage>
</organism>
<dbReference type="EMBL" id="AKIJ01000007">
    <property type="protein sequence ID" value="KFG25120.1"/>
    <property type="molecule type" value="Genomic_DNA"/>
</dbReference>
<gene>
    <name evidence="2" type="ORF">NESG_02442</name>
</gene>